<name>A0A813T236_9BILA</name>
<dbReference type="InterPro" id="IPR043128">
    <property type="entry name" value="Rev_trsase/Diguanyl_cyclase"/>
</dbReference>
<dbReference type="InterPro" id="IPR000477">
    <property type="entry name" value="RT_dom"/>
</dbReference>
<feature type="domain" description="Reverse transcriptase" evidence="1">
    <location>
        <begin position="52"/>
        <end position="129"/>
    </location>
</feature>
<accession>A0A813T236</accession>
<dbReference type="CDD" id="cd01647">
    <property type="entry name" value="RT_LTR"/>
    <property type="match status" value="1"/>
</dbReference>
<comment type="caution">
    <text evidence="2">The sequence shown here is derived from an EMBL/GenBank/DDBJ whole genome shotgun (WGS) entry which is preliminary data.</text>
</comment>
<reference evidence="2" key="1">
    <citation type="submission" date="2021-02" db="EMBL/GenBank/DDBJ databases">
        <authorList>
            <person name="Nowell W R."/>
        </authorList>
    </citation>
    <scope>NUCLEOTIDE SEQUENCE</scope>
    <source>
        <strain evidence="2">Ploen Becks lab</strain>
    </source>
</reference>
<gene>
    <name evidence="2" type="ORF">OXX778_LOCUS6538</name>
</gene>
<dbReference type="Proteomes" id="UP000663879">
    <property type="component" value="Unassembled WGS sequence"/>
</dbReference>
<dbReference type="SUPFAM" id="SSF56672">
    <property type="entry name" value="DNA/RNA polymerases"/>
    <property type="match status" value="1"/>
</dbReference>
<proteinExistence type="predicted"/>
<dbReference type="PROSITE" id="PS50878">
    <property type="entry name" value="RT_POL"/>
    <property type="match status" value="1"/>
</dbReference>
<evidence type="ECO:0000313" key="3">
    <source>
        <dbReference type="Proteomes" id="UP000663879"/>
    </source>
</evidence>
<keyword evidence="3" id="KW-1185">Reference proteome</keyword>
<dbReference type="InterPro" id="IPR043502">
    <property type="entry name" value="DNA/RNA_pol_sf"/>
</dbReference>
<dbReference type="OrthoDB" id="420169at2759"/>
<dbReference type="InterPro" id="IPR053134">
    <property type="entry name" value="RNA-dir_DNA_polymerase"/>
</dbReference>
<dbReference type="Pfam" id="PF00078">
    <property type="entry name" value="RVT_1"/>
    <property type="match status" value="1"/>
</dbReference>
<dbReference type="PANTHER" id="PTHR24559:SF444">
    <property type="entry name" value="REVERSE TRANSCRIPTASE DOMAIN-CONTAINING PROTEIN"/>
    <property type="match status" value="1"/>
</dbReference>
<dbReference type="EMBL" id="CAJNOC010000782">
    <property type="protein sequence ID" value="CAF0802392.1"/>
    <property type="molecule type" value="Genomic_DNA"/>
</dbReference>
<protein>
    <recommendedName>
        <fullName evidence="1">Reverse transcriptase domain-containing protein</fullName>
    </recommendedName>
</protein>
<dbReference type="Gene3D" id="3.10.10.10">
    <property type="entry name" value="HIV Type 1 Reverse Transcriptase, subunit A, domain 1"/>
    <property type="match status" value="1"/>
</dbReference>
<sequence>MFADSIENLGACSVYGHSIRLKDEDMAPIFTPPYRKSEAERNFLKEEINLMLKANIIRRSRSPWSSPVIVVPKKDGSYRICFDYRKLNQVTISEKWPLPNILDILNRLKNSVWFLVIDLKSGYWQILMD</sequence>
<evidence type="ECO:0000313" key="2">
    <source>
        <dbReference type="EMBL" id="CAF0802392.1"/>
    </source>
</evidence>
<evidence type="ECO:0000259" key="1">
    <source>
        <dbReference type="PROSITE" id="PS50878"/>
    </source>
</evidence>
<organism evidence="2 3">
    <name type="scientific">Brachionus calyciflorus</name>
    <dbReference type="NCBI Taxonomy" id="104777"/>
    <lineage>
        <taxon>Eukaryota</taxon>
        <taxon>Metazoa</taxon>
        <taxon>Spiralia</taxon>
        <taxon>Gnathifera</taxon>
        <taxon>Rotifera</taxon>
        <taxon>Eurotatoria</taxon>
        <taxon>Monogononta</taxon>
        <taxon>Pseudotrocha</taxon>
        <taxon>Ploima</taxon>
        <taxon>Brachionidae</taxon>
        <taxon>Brachionus</taxon>
    </lineage>
</organism>
<dbReference type="AlphaFoldDB" id="A0A813T236"/>
<dbReference type="Gene3D" id="3.30.70.270">
    <property type="match status" value="1"/>
</dbReference>
<dbReference type="PANTHER" id="PTHR24559">
    <property type="entry name" value="TRANSPOSON TY3-I GAG-POL POLYPROTEIN"/>
    <property type="match status" value="1"/>
</dbReference>